<dbReference type="PANTHER" id="PTHR24241:SF59">
    <property type="entry name" value="ADIPOKINETIC HORMONE RECEPTOR, ISOFORM C"/>
    <property type="match status" value="1"/>
</dbReference>
<feature type="transmembrane region" description="Helical" evidence="9">
    <location>
        <begin position="48"/>
        <end position="69"/>
    </location>
</feature>
<evidence type="ECO:0000256" key="5">
    <source>
        <dbReference type="ARBA" id="ARBA00023136"/>
    </source>
</evidence>
<dbReference type="AlphaFoldDB" id="A0A1W0WDS7"/>
<dbReference type="PROSITE" id="PS00237">
    <property type="entry name" value="G_PROTEIN_RECEP_F1_1"/>
    <property type="match status" value="1"/>
</dbReference>
<evidence type="ECO:0000256" key="1">
    <source>
        <dbReference type="ARBA" id="ARBA00004651"/>
    </source>
</evidence>
<comment type="similarity">
    <text evidence="7">Belongs to the G-protein coupled receptor 1 family.</text>
</comment>
<keyword evidence="7" id="KW-0297">G-protein coupled receptor</keyword>
<comment type="caution">
    <text evidence="11">The sequence shown here is derived from an EMBL/GenBank/DDBJ whole genome shotgun (WGS) entry which is preliminary data.</text>
</comment>
<evidence type="ECO:0000256" key="8">
    <source>
        <dbReference type="SAM" id="MobiDB-lite"/>
    </source>
</evidence>
<accession>A0A1W0WDS7</accession>
<dbReference type="PROSITE" id="PS50262">
    <property type="entry name" value="G_PROTEIN_RECEP_F1_2"/>
    <property type="match status" value="1"/>
</dbReference>
<keyword evidence="5 9" id="KW-0472">Membrane</keyword>
<keyword evidence="4 9" id="KW-1133">Transmembrane helix</keyword>
<evidence type="ECO:0000256" key="9">
    <source>
        <dbReference type="SAM" id="Phobius"/>
    </source>
</evidence>
<keyword evidence="3 7" id="KW-0812">Transmembrane</keyword>
<feature type="transmembrane region" description="Helical" evidence="9">
    <location>
        <begin position="342"/>
        <end position="362"/>
    </location>
</feature>
<feature type="region of interest" description="Disordered" evidence="8">
    <location>
        <begin position="13"/>
        <end position="38"/>
    </location>
</feature>
<name>A0A1W0WDS7_HYPEX</name>
<dbReference type="PANTHER" id="PTHR24241">
    <property type="entry name" value="NEUROPEPTIDE RECEPTOR-RELATED G-PROTEIN COUPLED RECEPTOR"/>
    <property type="match status" value="1"/>
</dbReference>
<evidence type="ECO:0000256" key="7">
    <source>
        <dbReference type="RuleBase" id="RU000688"/>
    </source>
</evidence>
<protein>
    <submittedName>
        <fullName evidence="11">Gonadotropin-releasing hormone receptor</fullName>
    </submittedName>
</protein>
<organism evidence="11 12">
    <name type="scientific">Hypsibius exemplaris</name>
    <name type="common">Freshwater tardigrade</name>
    <dbReference type="NCBI Taxonomy" id="2072580"/>
    <lineage>
        <taxon>Eukaryota</taxon>
        <taxon>Metazoa</taxon>
        <taxon>Ecdysozoa</taxon>
        <taxon>Tardigrada</taxon>
        <taxon>Eutardigrada</taxon>
        <taxon>Parachela</taxon>
        <taxon>Hypsibioidea</taxon>
        <taxon>Hypsibiidae</taxon>
        <taxon>Hypsibius</taxon>
    </lineage>
</organism>
<dbReference type="SUPFAM" id="SSF81321">
    <property type="entry name" value="Family A G protein-coupled receptor-like"/>
    <property type="match status" value="1"/>
</dbReference>
<gene>
    <name evidence="11" type="ORF">BV898_12389</name>
</gene>
<dbReference type="GO" id="GO:0032870">
    <property type="term" value="P:cellular response to hormone stimulus"/>
    <property type="evidence" value="ECO:0007669"/>
    <property type="project" value="TreeGrafter"/>
</dbReference>
<dbReference type="EMBL" id="MTYJ01000125">
    <property type="protein sequence ID" value="OQV13354.1"/>
    <property type="molecule type" value="Genomic_DNA"/>
</dbReference>
<evidence type="ECO:0000313" key="11">
    <source>
        <dbReference type="EMBL" id="OQV13354.1"/>
    </source>
</evidence>
<dbReference type="OrthoDB" id="6022667at2759"/>
<evidence type="ECO:0000259" key="10">
    <source>
        <dbReference type="PROSITE" id="PS50262"/>
    </source>
</evidence>
<feature type="transmembrane region" description="Helical" evidence="9">
    <location>
        <begin position="131"/>
        <end position="152"/>
    </location>
</feature>
<dbReference type="GO" id="GO:0004930">
    <property type="term" value="F:G protein-coupled receptor activity"/>
    <property type="evidence" value="ECO:0007669"/>
    <property type="project" value="UniProtKB-KW"/>
</dbReference>
<dbReference type="GO" id="GO:0042277">
    <property type="term" value="F:peptide binding"/>
    <property type="evidence" value="ECO:0007669"/>
    <property type="project" value="TreeGrafter"/>
</dbReference>
<comment type="subcellular location">
    <subcellularLocation>
        <location evidence="1">Cell membrane</location>
        <topology evidence="1">Multi-pass membrane protein</topology>
    </subcellularLocation>
</comment>
<evidence type="ECO:0000256" key="3">
    <source>
        <dbReference type="ARBA" id="ARBA00022692"/>
    </source>
</evidence>
<evidence type="ECO:0000313" key="12">
    <source>
        <dbReference type="Proteomes" id="UP000192578"/>
    </source>
</evidence>
<feature type="transmembrane region" description="Helical" evidence="9">
    <location>
        <begin position="164"/>
        <end position="184"/>
    </location>
</feature>
<feature type="transmembrane region" description="Helical" evidence="9">
    <location>
        <begin position="90"/>
        <end position="111"/>
    </location>
</feature>
<feature type="transmembrane region" description="Helical" evidence="9">
    <location>
        <begin position="223"/>
        <end position="244"/>
    </location>
</feature>
<keyword evidence="6 7" id="KW-0675">Receptor</keyword>
<dbReference type="GO" id="GO:0005886">
    <property type="term" value="C:plasma membrane"/>
    <property type="evidence" value="ECO:0007669"/>
    <property type="project" value="UniProtKB-SubCell"/>
</dbReference>
<reference evidence="12" key="1">
    <citation type="submission" date="2017-01" db="EMBL/GenBank/DDBJ databases">
        <title>Comparative genomics of anhydrobiosis in the tardigrade Hypsibius dujardini.</title>
        <authorList>
            <person name="Yoshida Y."/>
            <person name="Koutsovoulos G."/>
            <person name="Laetsch D."/>
            <person name="Stevens L."/>
            <person name="Kumar S."/>
            <person name="Horikawa D."/>
            <person name="Ishino K."/>
            <person name="Komine S."/>
            <person name="Tomita M."/>
            <person name="Blaxter M."/>
            <person name="Arakawa K."/>
        </authorList>
    </citation>
    <scope>NUCLEOTIDE SEQUENCE [LARGE SCALE GENOMIC DNA]</scope>
    <source>
        <strain evidence="12">Z151</strain>
    </source>
</reference>
<proteinExistence type="inferred from homology"/>
<evidence type="ECO:0000256" key="6">
    <source>
        <dbReference type="ARBA" id="ARBA00023170"/>
    </source>
</evidence>
<dbReference type="Proteomes" id="UP000192578">
    <property type="component" value="Unassembled WGS sequence"/>
</dbReference>
<keyword evidence="12" id="KW-1185">Reference proteome</keyword>
<feature type="domain" description="G-protein coupled receptors family 1 profile" evidence="10">
    <location>
        <begin position="60"/>
        <end position="359"/>
    </location>
</feature>
<dbReference type="Gene3D" id="1.20.1070.10">
    <property type="entry name" value="Rhodopsin 7-helix transmembrane proteins"/>
    <property type="match status" value="1"/>
</dbReference>
<keyword evidence="7" id="KW-0807">Transducer</keyword>
<evidence type="ECO:0000256" key="2">
    <source>
        <dbReference type="ARBA" id="ARBA00022475"/>
    </source>
</evidence>
<dbReference type="InterPro" id="IPR000276">
    <property type="entry name" value="GPCR_Rhodpsn"/>
</dbReference>
<feature type="transmembrane region" description="Helical" evidence="9">
    <location>
        <begin position="301"/>
        <end position="322"/>
    </location>
</feature>
<keyword evidence="2" id="KW-1003">Cell membrane</keyword>
<dbReference type="Pfam" id="PF00001">
    <property type="entry name" value="7tm_1"/>
    <property type="match status" value="1"/>
</dbReference>
<evidence type="ECO:0000256" key="4">
    <source>
        <dbReference type="ARBA" id="ARBA00022989"/>
    </source>
</evidence>
<sequence>MTLQDLERPYFDPSIGGKMASESPATQGIPPESPATQSIPPERYLQSAVLFLFFMLAFIGNVAIIAQLWRGRKRSPAKKLSKISALYLQLAVADLLAAFCCVLSNAVMYLLDDFLAGDWGCKALKFCQKLGLAGSTFVVVAISLDRCFAVMYPLQKLKVPRLGCSIAVGAWIAAVLMSVPRLFIFKVNTQNFTGNRTSLKATYLQCDDSAGYTDEWQPFSLQLIDLLVLYLLPIITIAICYGLIVKTVSKAIKPSPGDREVVIGSRKRHPIISSNCSMSSNIDGVDERDQRRRCFLEARKTSLAVSVVVVIIFILCWAPFYVTLMMHMVYKPDPADDFYGNHAIYFCGLGHSVMNPLLYGAFSAWRRRSGRLCCGGGTPQSPATNSLSRTWSGLNYLERPRNYRQIPKLMMGTSLK</sequence>
<dbReference type="InterPro" id="IPR017452">
    <property type="entry name" value="GPCR_Rhodpsn_7TM"/>
</dbReference>
<dbReference type="PRINTS" id="PR00237">
    <property type="entry name" value="GPCRRHODOPSN"/>
</dbReference>